<dbReference type="Pfam" id="PF02234">
    <property type="entry name" value="CDI"/>
    <property type="match status" value="1"/>
</dbReference>
<dbReference type="Proteomes" id="UP001293593">
    <property type="component" value="Unassembled WGS sequence"/>
</dbReference>
<feature type="region of interest" description="Disordered" evidence="6">
    <location>
        <begin position="129"/>
        <end position="157"/>
    </location>
</feature>
<feature type="region of interest" description="Disordered" evidence="6">
    <location>
        <begin position="66"/>
        <end position="90"/>
    </location>
</feature>
<keyword evidence="3 5" id="KW-0649">Protein kinase inhibitor</keyword>
<evidence type="ECO:0000256" key="4">
    <source>
        <dbReference type="ARBA" id="ARBA00023306"/>
    </source>
</evidence>
<evidence type="ECO:0000256" key="3">
    <source>
        <dbReference type="ARBA" id="ARBA00023013"/>
    </source>
</evidence>
<feature type="compositionally biased region" description="Polar residues" evidence="6">
    <location>
        <begin position="129"/>
        <end position="142"/>
    </location>
</feature>
<keyword evidence="4" id="KW-0131">Cell cycle</keyword>
<reference evidence="8" key="1">
    <citation type="submission" date="2023-10" db="EMBL/GenBank/DDBJ databases">
        <title>Chromosome-level genome of the transformable northern wattle, Acacia crassicarpa.</title>
        <authorList>
            <person name="Massaro I."/>
            <person name="Sinha N.R."/>
            <person name="Poethig S."/>
            <person name="Leichty A.R."/>
        </authorList>
    </citation>
    <scope>NUCLEOTIDE SEQUENCE</scope>
    <source>
        <strain evidence="8">Acra3RX</strain>
        <tissue evidence="8">Leaf</tissue>
    </source>
</reference>
<name>A0AAE1IZ08_9FABA</name>
<keyword evidence="9" id="KW-1185">Reference proteome</keyword>
<proteinExistence type="inferred from homology"/>
<dbReference type="GO" id="GO:0004861">
    <property type="term" value="F:cyclin-dependent protein serine/threonine kinase inhibitor activity"/>
    <property type="evidence" value="ECO:0007669"/>
    <property type="project" value="UniProtKB-UniRule"/>
</dbReference>
<evidence type="ECO:0000256" key="2">
    <source>
        <dbReference type="ARBA" id="ARBA00010274"/>
    </source>
</evidence>
<dbReference type="Gene3D" id="4.10.365.10">
    <property type="entry name" value="p27"/>
    <property type="match status" value="1"/>
</dbReference>
<sequence length="215" mass="23678">MVRECRRIAEVVAVMEMAQVGVTTRARAALAMGGASAATASAERKPKRRRINNNEQIQFSASSSLVQIKGRSRPDNDVIQQEADERCSTPSSYELPSSCCSSNGSIGLDEERIKFVDLEVDSAQGETSTCNCSNAREMSPSNELRGPNSGAVQPTEANSRCISTVQKMPTELELEEFFAAAESDIQKRFAEKYSYDIARDVPLLEGRYEWVQIKP</sequence>
<evidence type="ECO:0000256" key="6">
    <source>
        <dbReference type="SAM" id="MobiDB-lite"/>
    </source>
</evidence>
<dbReference type="AlphaFoldDB" id="A0AAE1IZ08"/>
<comment type="caution">
    <text evidence="8">The sequence shown here is derived from an EMBL/GenBank/DDBJ whole genome shotgun (WGS) entry which is preliminary data.</text>
</comment>
<evidence type="ECO:0000259" key="7">
    <source>
        <dbReference type="Pfam" id="PF02234"/>
    </source>
</evidence>
<dbReference type="EMBL" id="JAWXYG010000010">
    <property type="protein sequence ID" value="KAK4260073.1"/>
    <property type="molecule type" value="Genomic_DNA"/>
</dbReference>
<dbReference type="PANTHER" id="PTHR46776">
    <property type="entry name" value="CYCLIN-DEPENDENT KINASE INHIBITOR 4-RELATED"/>
    <property type="match status" value="1"/>
</dbReference>
<evidence type="ECO:0000256" key="1">
    <source>
        <dbReference type="ARBA" id="ARBA00004642"/>
    </source>
</evidence>
<dbReference type="GO" id="GO:0051726">
    <property type="term" value="P:regulation of cell cycle"/>
    <property type="evidence" value="ECO:0007669"/>
    <property type="project" value="InterPro"/>
</dbReference>
<comment type="subcellular location">
    <subcellularLocation>
        <location evidence="1">Nucleus</location>
        <location evidence="1">Nucleoplasm</location>
    </subcellularLocation>
</comment>
<dbReference type="InterPro" id="IPR003175">
    <property type="entry name" value="CDI_dom"/>
</dbReference>
<organism evidence="8 9">
    <name type="scientific">Acacia crassicarpa</name>
    <name type="common">northern wattle</name>
    <dbReference type="NCBI Taxonomy" id="499986"/>
    <lineage>
        <taxon>Eukaryota</taxon>
        <taxon>Viridiplantae</taxon>
        <taxon>Streptophyta</taxon>
        <taxon>Embryophyta</taxon>
        <taxon>Tracheophyta</taxon>
        <taxon>Spermatophyta</taxon>
        <taxon>Magnoliopsida</taxon>
        <taxon>eudicotyledons</taxon>
        <taxon>Gunneridae</taxon>
        <taxon>Pentapetalae</taxon>
        <taxon>rosids</taxon>
        <taxon>fabids</taxon>
        <taxon>Fabales</taxon>
        <taxon>Fabaceae</taxon>
        <taxon>Caesalpinioideae</taxon>
        <taxon>mimosoid clade</taxon>
        <taxon>Acacieae</taxon>
        <taxon>Acacia</taxon>
    </lineage>
</organism>
<evidence type="ECO:0000313" key="8">
    <source>
        <dbReference type="EMBL" id="KAK4260073.1"/>
    </source>
</evidence>
<evidence type="ECO:0000313" key="9">
    <source>
        <dbReference type="Proteomes" id="UP001293593"/>
    </source>
</evidence>
<protein>
    <recommendedName>
        <fullName evidence="5">Cyclin-dependent kinase inhibitor</fullName>
    </recommendedName>
</protein>
<dbReference type="InterPro" id="IPR044275">
    <property type="entry name" value="KRP"/>
</dbReference>
<dbReference type="InterPro" id="IPR044898">
    <property type="entry name" value="CDI_dom_sf"/>
</dbReference>
<dbReference type="PIRSF" id="PIRSF017811">
    <property type="entry name" value="CDK_inhib_pln"/>
    <property type="match status" value="1"/>
</dbReference>
<dbReference type="GO" id="GO:0005654">
    <property type="term" value="C:nucleoplasm"/>
    <property type="evidence" value="ECO:0007669"/>
    <property type="project" value="UniProtKB-SubCell"/>
</dbReference>
<accession>A0AAE1IZ08</accession>
<evidence type="ECO:0000256" key="5">
    <source>
        <dbReference type="PIRNR" id="PIRNR017811"/>
    </source>
</evidence>
<gene>
    <name evidence="8" type="ORF">QN277_003241</name>
</gene>
<comment type="similarity">
    <text evidence="2 5">Belongs to the CDI family. ICK/KRP subfamily.</text>
</comment>
<feature type="domain" description="Cyclin-dependent kinase inhibitor" evidence="7">
    <location>
        <begin position="167"/>
        <end position="212"/>
    </location>
</feature>